<feature type="region of interest" description="Disordered" evidence="1">
    <location>
        <begin position="1"/>
        <end position="23"/>
    </location>
</feature>
<dbReference type="Proteomes" id="UP000230538">
    <property type="component" value="Unassembled WGS sequence"/>
</dbReference>
<organism evidence="2 3">
    <name type="scientific">candidate division WWE3 bacterium CG_4_9_14_3_um_filter_43_9</name>
    <dbReference type="NCBI Taxonomy" id="1975082"/>
    <lineage>
        <taxon>Bacteria</taxon>
        <taxon>Katanobacteria</taxon>
    </lineage>
</organism>
<protein>
    <recommendedName>
        <fullName evidence="4">50S ribosomal protein L7/L12</fullName>
    </recommendedName>
</protein>
<evidence type="ECO:0000313" key="2">
    <source>
        <dbReference type="EMBL" id="PJA37737.1"/>
    </source>
</evidence>
<accession>A0A2M7WXH4</accession>
<evidence type="ECO:0000313" key="3">
    <source>
        <dbReference type="Proteomes" id="UP000230538"/>
    </source>
</evidence>
<proteinExistence type="predicted"/>
<evidence type="ECO:0000256" key="1">
    <source>
        <dbReference type="SAM" id="MobiDB-lite"/>
    </source>
</evidence>
<comment type="caution">
    <text evidence="2">The sequence shown here is derived from an EMBL/GenBank/DDBJ whole genome shotgun (WGS) entry which is preliminary data.</text>
</comment>
<sequence>MKSADAKLWRDKTKTKNMSDQNQNFFINFNDPKNLSNEDSGEIKEEKSVIDDKFFYEGEEASEKKEEVDLKDIEVSLSLDKVELIKKVIQETQNNLKRISYLLGEESAERGENYSQRLEKDEIVFPEVNIKGDGDKKDESAESEGAVALGDKGERILEGVFDGQNMIGEDGKEYIVPPNYSSKSKLVEGDILKLTIDEKGRFLFKQIWPIERARVIGKLEQSETDGGYCVTVGEKKWKILASPVTYFRAVVGDEAIILIPKSTPSKWAAVENIIKKL</sequence>
<evidence type="ECO:0008006" key="4">
    <source>
        <dbReference type="Google" id="ProtNLM"/>
    </source>
</evidence>
<dbReference type="AlphaFoldDB" id="A0A2M7WXH4"/>
<reference evidence="3" key="1">
    <citation type="submission" date="2017-09" db="EMBL/GenBank/DDBJ databases">
        <title>Depth-based differentiation of microbial function through sediment-hosted aquifers and enrichment of novel symbionts in the deep terrestrial subsurface.</title>
        <authorList>
            <person name="Probst A.J."/>
            <person name="Ladd B."/>
            <person name="Jarett J.K."/>
            <person name="Geller-Mcgrath D.E."/>
            <person name="Sieber C.M.K."/>
            <person name="Emerson J.B."/>
            <person name="Anantharaman K."/>
            <person name="Thomas B.C."/>
            <person name="Malmstrom R."/>
            <person name="Stieglmeier M."/>
            <person name="Klingl A."/>
            <person name="Woyke T."/>
            <person name="Ryan C.M."/>
            <person name="Banfield J.F."/>
        </authorList>
    </citation>
    <scope>NUCLEOTIDE SEQUENCE [LARGE SCALE GENOMIC DNA]</scope>
</reference>
<feature type="compositionally biased region" description="Basic and acidic residues" evidence="1">
    <location>
        <begin position="1"/>
        <end position="14"/>
    </location>
</feature>
<gene>
    <name evidence="2" type="ORF">CO181_02270</name>
</gene>
<name>A0A2M7WXH4_UNCKA</name>
<dbReference type="EMBL" id="PFXB01000063">
    <property type="protein sequence ID" value="PJA37737.1"/>
    <property type="molecule type" value="Genomic_DNA"/>
</dbReference>